<evidence type="ECO:0000313" key="7">
    <source>
        <dbReference type="EMBL" id="MBE1507740.1"/>
    </source>
</evidence>
<keyword evidence="8" id="KW-1185">Reference proteome</keyword>
<dbReference type="PANTHER" id="PTHR42978">
    <property type="entry name" value="QUORUM-QUENCHING LACTONASE YTNP-RELATED-RELATED"/>
    <property type="match status" value="1"/>
</dbReference>
<proteinExistence type="inferred from homology"/>
<evidence type="ECO:0000256" key="5">
    <source>
        <dbReference type="SAM" id="SignalP"/>
    </source>
</evidence>
<evidence type="ECO:0000256" key="3">
    <source>
        <dbReference type="ARBA" id="ARBA00022801"/>
    </source>
</evidence>
<evidence type="ECO:0000256" key="1">
    <source>
        <dbReference type="ARBA" id="ARBA00007749"/>
    </source>
</evidence>
<dbReference type="PANTHER" id="PTHR42978:SF3">
    <property type="entry name" value="BLR3078 PROTEIN"/>
    <property type="match status" value="1"/>
</dbReference>
<dbReference type="SUPFAM" id="SSF56281">
    <property type="entry name" value="Metallo-hydrolase/oxidoreductase"/>
    <property type="match status" value="1"/>
</dbReference>
<dbReference type="CDD" id="cd07729">
    <property type="entry name" value="AHL_lactonase_MBL-fold"/>
    <property type="match status" value="1"/>
</dbReference>
<dbReference type="SMART" id="SM00849">
    <property type="entry name" value="Lactamase_B"/>
    <property type="match status" value="1"/>
</dbReference>
<sequence length="282" mass="30052">MKTFKFALAIGATVASLSFASTPTRAAPDLELWRLDCGDVTVKDLSMFSDTFAFAGKSSVLTDSCYVIRHGGDYLLWDTGLPAGIIGKAPDQDAPIGISLKTDIPTQLKQIGIKPEQIATVGISHNHFDHLGQAATFSKATLMIGAADWQAFHDNPPPFAVVPDLVKPWLDGKAKLDLVTGDRDVFGDGSVMMLSMPGHTKGEAALLVKLAKMGPVLLSGDVVHFEDNLASHGVPGFNENRADTLASMERLEAIAAGLNATLVIQHDPTHISRLPAFPESAR</sequence>
<gene>
    <name evidence="7" type="ORF">H4W29_004985</name>
</gene>
<dbReference type="Proteomes" id="UP000620262">
    <property type="component" value="Unassembled WGS sequence"/>
</dbReference>
<keyword evidence="3" id="KW-0378">Hydrolase</keyword>
<organism evidence="7 8">
    <name type="scientific">Rhizobium viscosum</name>
    <name type="common">Arthrobacter viscosus</name>
    <dbReference type="NCBI Taxonomy" id="1673"/>
    <lineage>
        <taxon>Bacteria</taxon>
        <taxon>Pseudomonadati</taxon>
        <taxon>Pseudomonadota</taxon>
        <taxon>Alphaproteobacteria</taxon>
        <taxon>Hyphomicrobiales</taxon>
        <taxon>Rhizobiaceae</taxon>
        <taxon>Rhizobium/Agrobacterium group</taxon>
        <taxon>Rhizobium</taxon>
    </lineage>
</organism>
<evidence type="ECO:0000256" key="4">
    <source>
        <dbReference type="ARBA" id="ARBA00022833"/>
    </source>
</evidence>
<feature type="domain" description="Metallo-beta-lactamase" evidence="6">
    <location>
        <begin position="62"/>
        <end position="266"/>
    </location>
</feature>
<dbReference type="Pfam" id="PF00753">
    <property type="entry name" value="Lactamase_B"/>
    <property type="match status" value="1"/>
</dbReference>
<dbReference type="InterPro" id="IPR051013">
    <property type="entry name" value="MBL_superfamily_lactonases"/>
</dbReference>
<dbReference type="Gene3D" id="3.60.15.10">
    <property type="entry name" value="Ribonuclease Z/Hydroxyacylglutathione hydrolase-like"/>
    <property type="match status" value="1"/>
</dbReference>
<evidence type="ECO:0000313" key="8">
    <source>
        <dbReference type="Proteomes" id="UP000620262"/>
    </source>
</evidence>
<name>A0ABR9IX20_RHIVS</name>
<feature type="chain" id="PRO_5045125691" evidence="5">
    <location>
        <begin position="27"/>
        <end position="282"/>
    </location>
</feature>
<protein>
    <submittedName>
        <fullName evidence="7">Glyoxylase-like metal-dependent hydrolase (Beta-lactamase superfamily II)</fullName>
    </submittedName>
</protein>
<feature type="signal peptide" evidence="5">
    <location>
        <begin position="1"/>
        <end position="26"/>
    </location>
</feature>
<keyword evidence="2" id="KW-0479">Metal-binding</keyword>
<dbReference type="EMBL" id="JADBEC010000002">
    <property type="protein sequence ID" value="MBE1507740.1"/>
    <property type="molecule type" value="Genomic_DNA"/>
</dbReference>
<keyword evidence="5" id="KW-0732">Signal</keyword>
<accession>A0ABR9IX20</accession>
<dbReference type="RefSeq" id="WP_192731445.1">
    <property type="nucleotide sequence ID" value="NZ_BAAAVL010000002.1"/>
</dbReference>
<reference evidence="7 8" key="1">
    <citation type="submission" date="2020-10" db="EMBL/GenBank/DDBJ databases">
        <title>Sequencing the genomes of 1000 actinobacteria strains.</title>
        <authorList>
            <person name="Klenk H.-P."/>
        </authorList>
    </citation>
    <scope>NUCLEOTIDE SEQUENCE [LARGE SCALE GENOMIC DNA]</scope>
    <source>
        <strain evidence="7 8">DSM 7307</strain>
    </source>
</reference>
<evidence type="ECO:0000259" key="6">
    <source>
        <dbReference type="SMART" id="SM00849"/>
    </source>
</evidence>
<dbReference type="InterPro" id="IPR036866">
    <property type="entry name" value="RibonucZ/Hydroxyglut_hydro"/>
</dbReference>
<comment type="caution">
    <text evidence="7">The sequence shown here is derived from an EMBL/GenBank/DDBJ whole genome shotgun (WGS) entry which is preliminary data.</text>
</comment>
<comment type="similarity">
    <text evidence="1">Belongs to the metallo-beta-lactamase superfamily.</text>
</comment>
<dbReference type="InterPro" id="IPR001279">
    <property type="entry name" value="Metallo-B-lactamas"/>
</dbReference>
<keyword evidence="4" id="KW-0862">Zinc</keyword>
<evidence type="ECO:0000256" key="2">
    <source>
        <dbReference type="ARBA" id="ARBA00022723"/>
    </source>
</evidence>